<dbReference type="PROSITE" id="PS00723">
    <property type="entry name" value="POLYPRENYL_SYNTHASE_1"/>
    <property type="match status" value="1"/>
</dbReference>
<dbReference type="SFLD" id="SFLDS00005">
    <property type="entry name" value="Isoprenoid_Synthase_Type_I"/>
    <property type="match status" value="1"/>
</dbReference>
<accession>A0A1T4ZV71</accession>
<dbReference type="AlphaFoldDB" id="A0A1T4ZV71"/>
<dbReference type="Pfam" id="PF00348">
    <property type="entry name" value="polyprenyl_synt"/>
    <property type="match status" value="1"/>
</dbReference>
<gene>
    <name evidence="7" type="ORF">SAMN05660226_00155</name>
</gene>
<comment type="cofactor">
    <cofactor evidence="1">
        <name>Mg(2+)</name>
        <dbReference type="ChEBI" id="CHEBI:18420"/>
    </cofactor>
</comment>
<evidence type="ECO:0000256" key="4">
    <source>
        <dbReference type="ARBA" id="ARBA00022723"/>
    </source>
</evidence>
<keyword evidence="5" id="KW-0460">Magnesium</keyword>
<dbReference type="InterPro" id="IPR033749">
    <property type="entry name" value="Polyprenyl_synt_CS"/>
</dbReference>
<evidence type="ECO:0000256" key="1">
    <source>
        <dbReference type="ARBA" id="ARBA00001946"/>
    </source>
</evidence>
<dbReference type="GO" id="GO:0046872">
    <property type="term" value="F:metal ion binding"/>
    <property type="evidence" value="ECO:0007669"/>
    <property type="project" value="UniProtKB-KW"/>
</dbReference>
<dbReference type="Gene3D" id="1.10.600.10">
    <property type="entry name" value="Farnesyl Diphosphate Synthase"/>
    <property type="match status" value="1"/>
</dbReference>
<dbReference type="GO" id="GO:0004659">
    <property type="term" value="F:prenyltransferase activity"/>
    <property type="evidence" value="ECO:0007669"/>
    <property type="project" value="InterPro"/>
</dbReference>
<reference evidence="7 8" key="1">
    <citation type="submission" date="2017-02" db="EMBL/GenBank/DDBJ databases">
        <authorList>
            <person name="Peterson S.W."/>
        </authorList>
    </citation>
    <scope>NUCLEOTIDE SEQUENCE [LARGE SCALE GENOMIC DNA]</scope>
    <source>
        <strain evidence="7 8">DSM 22899</strain>
    </source>
</reference>
<evidence type="ECO:0000256" key="5">
    <source>
        <dbReference type="ARBA" id="ARBA00022842"/>
    </source>
</evidence>
<dbReference type="GO" id="GO:0008299">
    <property type="term" value="P:isoprenoid biosynthetic process"/>
    <property type="evidence" value="ECO:0007669"/>
    <property type="project" value="InterPro"/>
</dbReference>
<dbReference type="RefSeq" id="WP_079714895.1">
    <property type="nucleotide sequence ID" value="NZ_FUYS01000001.1"/>
</dbReference>
<evidence type="ECO:0000256" key="2">
    <source>
        <dbReference type="ARBA" id="ARBA00006706"/>
    </source>
</evidence>
<keyword evidence="8" id="KW-1185">Reference proteome</keyword>
<organism evidence="7 8">
    <name type="scientific">Parapedobacter luteus</name>
    <dbReference type="NCBI Taxonomy" id="623280"/>
    <lineage>
        <taxon>Bacteria</taxon>
        <taxon>Pseudomonadati</taxon>
        <taxon>Bacteroidota</taxon>
        <taxon>Sphingobacteriia</taxon>
        <taxon>Sphingobacteriales</taxon>
        <taxon>Sphingobacteriaceae</taxon>
        <taxon>Parapedobacter</taxon>
    </lineage>
</organism>
<sequence length="324" mass="36101">MHNTAQLQQRIIEGLKEIDMPEFPQNLYEPIKYLLQIGGKRIRPLLTLLAADLFSVDDTDNALPAALAVELFHNFSLMHDDIMDNAPLRRGQQTVHEKWNPNVAILSGDNLLIMAYRQLAKCPPEKLPQLLEAFNTMATEVCEGQQLDMDFENMASVGIDDYLRMIRLKTSVLLGTALKMGAILGNADDNDAQHLYDFGVNVGLAFQLQDDILDVYGDPAQFGKQRGGDILANKKTYLLIKALETAGTDIRPELDRWLATDGPAEAKVNAVTVLYDRLGVRQAAELAKQRYIEQAYAALDAIGVHTTRKTPLRTLAQTLLNRTS</sequence>
<protein>
    <submittedName>
        <fullName evidence="7">Geranylgeranyl diphosphate synthase, type II</fullName>
    </submittedName>
</protein>
<evidence type="ECO:0000313" key="7">
    <source>
        <dbReference type="EMBL" id="SKB26661.1"/>
    </source>
</evidence>
<evidence type="ECO:0000256" key="3">
    <source>
        <dbReference type="ARBA" id="ARBA00022679"/>
    </source>
</evidence>
<comment type="similarity">
    <text evidence="2 6">Belongs to the FPP/GGPP synthase family.</text>
</comment>
<evidence type="ECO:0000313" key="8">
    <source>
        <dbReference type="Proteomes" id="UP000190541"/>
    </source>
</evidence>
<dbReference type="InterPro" id="IPR000092">
    <property type="entry name" value="Polyprenyl_synt"/>
</dbReference>
<dbReference type="SFLD" id="SFLDG01017">
    <property type="entry name" value="Polyprenyl_Transferase_Like"/>
    <property type="match status" value="1"/>
</dbReference>
<dbReference type="PANTHER" id="PTHR12001:SF85">
    <property type="entry name" value="SHORT CHAIN ISOPRENYL DIPHOSPHATE SYNTHASE"/>
    <property type="match status" value="1"/>
</dbReference>
<dbReference type="InterPro" id="IPR008949">
    <property type="entry name" value="Isoprenoid_synthase_dom_sf"/>
</dbReference>
<dbReference type="PANTHER" id="PTHR12001">
    <property type="entry name" value="GERANYLGERANYL PYROPHOSPHATE SYNTHASE"/>
    <property type="match status" value="1"/>
</dbReference>
<dbReference type="STRING" id="623280.SAMN05660226_00155"/>
<name>A0A1T4ZV71_9SPHI</name>
<keyword evidence="4" id="KW-0479">Metal-binding</keyword>
<dbReference type="OrthoDB" id="9805316at2"/>
<evidence type="ECO:0000256" key="6">
    <source>
        <dbReference type="RuleBase" id="RU004466"/>
    </source>
</evidence>
<proteinExistence type="inferred from homology"/>
<keyword evidence="3 6" id="KW-0808">Transferase</keyword>
<dbReference type="PROSITE" id="PS00444">
    <property type="entry name" value="POLYPRENYL_SYNTHASE_2"/>
    <property type="match status" value="1"/>
</dbReference>
<dbReference type="CDD" id="cd00685">
    <property type="entry name" value="Trans_IPPS_HT"/>
    <property type="match status" value="1"/>
</dbReference>
<dbReference type="SUPFAM" id="SSF48576">
    <property type="entry name" value="Terpenoid synthases"/>
    <property type="match status" value="1"/>
</dbReference>
<dbReference type="Proteomes" id="UP000190541">
    <property type="component" value="Unassembled WGS sequence"/>
</dbReference>
<dbReference type="EMBL" id="FUYS01000001">
    <property type="protein sequence ID" value="SKB26661.1"/>
    <property type="molecule type" value="Genomic_DNA"/>
</dbReference>